<name>J9H2K8_9ZZZZ</name>
<gene>
    <name evidence="1" type="ORF">EVA_01799</name>
</gene>
<evidence type="ECO:0000313" key="1">
    <source>
        <dbReference type="EMBL" id="EJX10093.1"/>
    </source>
</evidence>
<sequence length="36" mass="4270">MNILCAHVKEERFVFMRQDEVFGFVGDVVRNIFIIP</sequence>
<comment type="caution">
    <text evidence="1">The sequence shown here is derived from an EMBL/GenBank/DDBJ whole genome shotgun (WGS) entry which is preliminary data.</text>
</comment>
<dbReference type="AlphaFoldDB" id="J9H2K8"/>
<organism evidence="1">
    <name type="scientific">gut metagenome</name>
    <dbReference type="NCBI Taxonomy" id="749906"/>
    <lineage>
        <taxon>unclassified sequences</taxon>
        <taxon>metagenomes</taxon>
        <taxon>organismal metagenomes</taxon>
    </lineage>
</organism>
<dbReference type="EMBL" id="AMCI01000253">
    <property type="protein sequence ID" value="EJX10093.1"/>
    <property type="molecule type" value="Genomic_DNA"/>
</dbReference>
<accession>J9H2K8</accession>
<reference evidence="1" key="1">
    <citation type="journal article" date="2012" name="PLoS ONE">
        <title>Gene sets for utilization of primary and secondary nutrition supplies in the distal gut of endangered iberian lynx.</title>
        <authorList>
            <person name="Alcaide M."/>
            <person name="Messina E."/>
            <person name="Richter M."/>
            <person name="Bargiela R."/>
            <person name="Peplies J."/>
            <person name="Huws S.A."/>
            <person name="Newbold C.J."/>
            <person name="Golyshin P.N."/>
            <person name="Simon M.A."/>
            <person name="Lopez G."/>
            <person name="Yakimov M.M."/>
            <person name="Ferrer M."/>
        </authorList>
    </citation>
    <scope>NUCLEOTIDE SEQUENCE</scope>
</reference>
<protein>
    <submittedName>
        <fullName evidence="1">Uncharacterized protein</fullName>
    </submittedName>
</protein>
<proteinExistence type="predicted"/>